<evidence type="ECO:0000256" key="1">
    <source>
        <dbReference type="SAM" id="MobiDB-lite"/>
    </source>
</evidence>
<dbReference type="EMBL" id="JAHRIP010014102">
    <property type="protein sequence ID" value="MEQ2285633.1"/>
    <property type="molecule type" value="Genomic_DNA"/>
</dbReference>
<evidence type="ECO:0000313" key="3">
    <source>
        <dbReference type="Proteomes" id="UP001469553"/>
    </source>
</evidence>
<sequence>MVPLGYSNAGDLDGWTDLWTVMFSALSQHLLRAGSVSLYVQRSWNRTLGSSISLSTDGSHLPTTDYISSDPVLIDQVSRSSSTVSDTGLKGAPLPADLGSSEF</sequence>
<protein>
    <submittedName>
        <fullName evidence="2">Uncharacterized protein</fullName>
    </submittedName>
</protein>
<accession>A0ABV0XW85</accession>
<name>A0ABV0XW85_9TELE</name>
<evidence type="ECO:0000313" key="2">
    <source>
        <dbReference type="EMBL" id="MEQ2285633.1"/>
    </source>
</evidence>
<reference evidence="2 3" key="1">
    <citation type="submission" date="2021-06" db="EMBL/GenBank/DDBJ databases">
        <authorList>
            <person name="Palmer J.M."/>
        </authorList>
    </citation>
    <scope>NUCLEOTIDE SEQUENCE [LARGE SCALE GENOMIC DNA]</scope>
    <source>
        <strain evidence="2 3">AS_MEX2019</strain>
        <tissue evidence="2">Muscle</tissue>
    </source>
</reference>
<comment type="caution">
    <text evidence="2">The sequence shown here is derived from an EMBL/GenBank/DDBJ whole genome shotgun (WGS) entry which is preliminary data.</text>
</comment>
<keyword evidence="3" id="KW-1185">Reference proteome</keyword>
<gene>
    <name evidence="2" type="ORF">AMECASPLE_033916</name>
</gene>
<proteinExistence type="predicted"/>
<feature type="region of interest" description="Disordered" evidence="1">
    <location>
        <begin position="78"/>
        <end position="103"/>
    </location>
</feature>
<organism evidence="2 3">
    <name type="scientific">Ameca splendens</name>
    <dbReference type="NCBI Taxonomy" id="208324"/>
    <lineage>
        <taxon>Eukaryota</taxon>
        <taxon>Metazoa</taxon>
        <taxon>Chordata</taxon>
        <taxon>Craniata</taxon>
        <taxon>Vertebrata</taxon>
        <taxon>Euteleostomi</taxon>
        <taxon>Actinopterygii</taxon>
        <taxon>Neopterygii</taxon>
        <taxon>Teleostei</taxon>
        <taxon>Neoteleostei</taxon>
        <taxon>Acanthomorphata</taxon>
        <taxon>Ovalentaria</taxon>
        <taxon>Atherinomorphae</taxon>
        <taxon>Cyprinodontiformes</taxon>
        <taxon>Goodeidae</taxon>
        <taxon>Ameca</taxon>
    </lineage>
</organism>
<dbReference type="Proteomes" id="UP001469553">
    <property type="component" value="Unassembled WGS sequence"/>
</dbReference>